<dbReference type="GO" id="GO:0016020">
    <property type="term" value="C:membrane"/>
    <property type="evidence" value="ECO:0007669"/>
    <property type="project" value="UniProtKB-SubCell"/>
</dbReference>
<reference evidence="6" key="1">
    <citation type="submission" date="2020-06" db="EMBL/GenBank/DDBJ databases">
        <authorList>
            <consortium name="Plant Systems Biology data submission"/>
        </authorList>
    </citation>
    <scope>NUCLEOTIDE SEQUENCE</scope>
    <source>
        <strain evidence="6">D6</strain>
    </source>
</reference>
<keyword evidence="5" id="KW-1133">Transmembrane helix</keyword>
<sequence length="614" mass="66785">MRVEEAREESDSVDGDNVVLESVRQSQDPEYIRKVAAEESRFRNRYLAERTNTEQQQEIHLAGPSNVAVATSSTTGNVEEEKVEEGHKEDDDQNTWEINEMHAAEVAIGINTDEAATSHGLQRPPIVSQPGAYKSAPGTEVRRVERKGGLTVLSDPHRFSVRAPMSSTEDEGLIVTQEEEIGTISLPSVSIGSSLPANHNGLVEADPVQEEGLPQAQQFDLDGNERRQKGHRRAAFIRAFVVGALILTGISVAITILAVVKDGAYKPYSNEDKASIRRLYNVSGPCNDKGEIEALLLSRLQLGNSTNKPKLPPELTLLSSLKLVGLPGNELNGTFDDLMHKEIYQMPSLRLILFNYNSFTGTIPEDLWQMTKLSAIEFWGNQLTGTLPSQLGLMTDLRTLDFESNPLNGTIPTETGMMESLRGLWLAYTQVSGPLPSEIGLATSLTRLNTVFNNPGLSGALPLELSVLPNLQILELSGNRFTGTFPPELGQLTGLFKLAVDDNSISGTIPSNLGLLAGLQYLEIHNNCFWGTFPEAFATLAVGNNVSALQRLTLGGNQFSGVVPPEVCSLGDWDVVTRQGVAFDCNSTVLCGCDFCSCHAMQNYTVEDNNQTAA</sequence>
<keyword evidence="7" id="KW-1185">Reference proteome</keyword>
<dbReference type="SUPFAM" id="SSF52058">
    <property type="entry name" value="L domain-like"/>
    <property type="match status" value="1"/>
</dbReference>
<evidence type="ECO:0000313" key="6">
    <source>
        <dbReference type="EMBL" id="CAB9517152.1"/>
    </source>
</evidence>
<dbReference type="GO" id="GO:0016301">
    <property type="term" value="F:kinase activity"/>
    <property type="evidence" value="ECO:0007669"/>
    <property type="project" value="UniProtKB-KW"/>
</dbReference>
<dbReference type="PANTHER" id="PTHR48053">
    <property type="entry name" value="LEUCINE RICH REPEAT FAMILY PROTEIN, EXPRESSED"/>
    <property type="match status" value="1"/>
</dbReference>
<feature type="region of interest" description="Disordered" evidence="4">
    <location>
        <begin position="51"/>
        <end position="91"/>
    </location>
</feature>
<accession>A0A9N8HLM9</accession>
<proteinExistence type="predicted"/>
<keyword evidence="2" id="KW-0732">Signal</keyword>
<evidence type="ECO:0000256" key="1">
    <source>
        <dbReference type="ARBA" id="ARBA00004167"/>
    </source>
</evidence>
<comment type="caution">
    <text evidence="6">The sequence shown here is derived from an EMBL/GenBank/DDBJ whole genome shotgun (WGS) entry which is preliminary data.</text>
</comment>
<dbReference type="Proteomes" id="UP001153069">
    <property type="component" value="Unassembled WGS sequence"/>
</dbReference>
<dbReference type="EMBL" id="CAICTM010000834">
    <property type="protein sequence ID" value="CAB9517152.1"/>
    <property type="molecule type" value="Genomic_DNA"/>
</dbReference>
<feature type="transmembrane region" description="Helical" evidence="5">
    <location>
        <begin position="235"/>
        <end position="260"/>
    </location>
</feature>
<feature type="compositionally biased region" description="Polar residues" evidence="4">
    <location>
        <begin position="68"/>
        <end position="77"/>
    </location>
</feature>
<keyword evidence="5" id="KW-0472">Membrane</keyword>
<keyword evidence="6" id="KW-0808">Transferase</keyword>
<dbReference type="Gene3D" id="3.80.10.10">
    <property type="entry name" value="Ribonuclease Inhibitor"/>
    <property type="match status" value="1"/>
</dbReference>
<gene>
    <name evidence="6" type="ORF">SEMRO_835_G208810.1</name>
</gene>
<name>A0A9N8HLM9_9STRA</name>
<keyword evidence="5" id="KW-0812">Transmembrane</keyword>
<dbReference type="InterPro" id="IPR051716">
    <property type="entry name" value="Plant_RL_S/T_kinase"/>
</dbReference>
<dbReference type="FunFam" id="3.80.10.10:FF:000383">
    <property type="entry name" value="Leucine-rich repeat receptor protein kinase EMS1"/>
    <property type="match status" value="1"/>
</dbReference>
<dbReference type="InterPro" id="IPR032675">
    <property type="entry name" value="LRR_dom_sf"/>
</dbReference>
<organism evidence="6 7">
    <name type="scientific">Seminavis robusta</name>
    <dbReference type="NCBI Taxonomy" id="568900"/>
    <lineage>
        <taxon>Eukaryota</taxon>
        <taxon>Sar</taxon>
        <taxon>Stramenopiles</taxon>
        <taxon>Ochrophyta</taxon>
        <taxon>Bacillariophyta</taxon>
        <taxon>Bacillariophyceae</taxon>
        <taxon>Bacillariophycidae</taxon>
        <taxon>Naviculales</taxon>
        <taxon>Naviculaceae</taxon>
        <taxon>Seminavis</taxon>
    </lineage>
</organism>
<comment type="subcellular location">
    <subcellularLocation>
        <location evidence="1">Membrane</location>
        <topology evidence="1">Single-pass membrane protein</topology>
    </subcellularLocation>
</comment>
<keyword evidence="3" id="KW-0677">Repeat</keyword>
<evidence type="ECO:0000256" key="5">
    <source>
        <dbReference type="SAM" id="Phobius"/>
    </source>
</evidence>
<evidence type="ECO:0000256" key="2">
    <source>
        <dbReference type="ARBA" id="ARBA00022729"/>
    </source>
</evidence>
<dbReference type="InterPro" id="IPR001611">
    <property type="entry name" value="Leu-rich_rpt"/>
</dbReference>
<dbReference type="PANTHER" id="PTHR48053:SF71">
    <property type="entry name" value="LEUCINE RICH REPEAT FAMILY PROTEIN, EXPRESSED"/>
    <property type="match status" value="1"/>
</dbReference>
<dbReference type="OrthoDB" id="1728874at2759"/>
<dbReference type="Pfam" id="PF00560">
    <property type="entry name" value="LRR_1"/>
    <property type="match status" value="3"/>
</dbReference>
<dbReference type="AlphaFoldDB" id="A0A9N8HLM9"/>
<keyword evidence="6" id="KW-0418">Kinase</keyword>
<evidence type="ECO:0000313" key="7">
    <source>
        <dbReference type="Proteomes" id="UP001153069"/>
    </source>
</evidence>
<protein>
    <submittedName>
        <fullName evidence="6">LRR receptor-like serine threonine-protein kinase</fullName>
    </submittedName>
</protein>
<evidence type="ECO:0000256" key="4">
    <source>
        <dbReference type="SAM" id="MobiDB-lite"/>
    </source>
</evidence>
<evidence type="ECO:0000256" key="3">
    <source>
        <dbReference type="ARBA" id="ARBA00022737"/>
    </source>
</evidence>
<keyword evidence="6" id="KW-0675">Receptor</keyword>